<dbReference type="Proteomes" id="UP000321224">
    <property type="component" value="Unassembled WGS sequence"/>
</dbReference>
<name>A0A511HLH7_9BACT</name>
<reference evidence="4 7" key="2">
    <citation type="submission" date="2019-07" db="EMBL/GenBank/DDBJ databases">
        <title>Whole genome shotgun sequence of Myxococcus virescens NBRC 100334.</title>
        <authorList>
            <person name="Hosoyama A."/>
            <person name="Uohara A."/>
            <person name="Ohji S."/>
            <person name="Ichikawa N."/>
        </authorList>
    </citation>
    <scope>NUCLEOTIDE SEQUENCE [LARGE SCALE GENOMIC DNA]</scope>
    <source>
        <strain evidence="4 7">NBRC 100334</strain>
    </source>
</reference>
<evidence type="ECO:0000259" key="3">
    <source>
        <dbReference type="Pfam" id="PF11141"/>
    </source>
</evidence>
<feature type="transmembrane region" description="Helical" evidence="2">
    <location>
        <begin position="86"/>
        <end position="104"/>
    </location>
</feature>
<keyword evidence="2" id="KW-1133">Transmembrane helix</keyword>
<sequence>MVTATRHNAPENPDEASAEVPNAGPAVEANVPVAENHAAVALTDTVLPAQAPGVVVDPDDLVDTAKTPTLMDKVQQFRARHEKWEMAVFFFGGFIYDVITISRIDDTLTLAQNFGYLLVLTGLLLLEQRYPDGVEPPKFLQKVWRWREDGIHFLFGSLLSAFMLLLFKSTSGALPYLFVVGLFALLAANELPLFRRLGPIMRMVLLSLCVTMYFVCLLPVVLGRMGFWVFLLAVAMGCASIFGVMRLIRRWRPDNRYLLRNVAIPGFGVQAALLGLYLVGVIPPLPVAVQFAGIYHQVERVSPGIYHLSSVDSGAWYKPWTWGGPDFLMQPGDKPYYFFRIFAPKHFQSYKVRVRWYFDDPQKGWTTYGNGFMATVSSNGTDGGYRFYATTSNLKPGKWRVVLETEDGHEIHRLNFTAGPDANPGPRVFDVAVSTLKDVKPLALSEWQERAAAAVAKPATAAPKPK</sequence>
<feature type="transmembrane region" description="Helical" evidence="2">
    <location>
        <begin position="150"/>
        <end position="167"/>
    </location>
</feature>
<evidence type="ECO:0000256" key="1">
    <source>
        <dbReference type="SAM" id="MobiDB-lite"/>
    </source>
</evidence>
<dbReference type="RefSeq" id="WP_090491980.1">
    <property type="nucleotide sequence ID" value="NZ_BJVY01000048.1"/>
</dbReference>
<dbReference type="Proteomes" id="UP000198717">
    <property type="component" value="Unassembled WGS sequence"/>
</dbReference>
<gene>
    <name evidence="4" type="ORF">MVI01_62140</name>
    <name evidence="5" type="ORF">SAMN04488504_109202</name>
</gene>
<keyword evidence="2" id="KW-0812">Transmembrane</keyword>
<evidence type="ECO:0000256" key="2">
    <source>
        <dbReference type="SAM" id="Phobius"/>
    </source>
</evidence>
<keyword evidence="2" id="KW-0472">Membrane</keyword>
<feature type="domain" description="DUF2914" evidence="3">
    <location>
        <begin position="351"/>
        <end position="417"/>
    </location>
</feature>
<dbReference type="EMBL" id="BJVY01000048">
    <property type="protein sequence ID" value="GEL74430.1"/>
    <property type="molecule type" value="Genomic_DNA"/>
</dbReference>
<evidence type="ECO:0000313" key="7">
    <source>
        <dbReference type="Proteomes" id="UP000321224"/>
    </source>
</evidence>
<proteinExistence type="predicted"/>
<feature type="transmembrane region" description="Helical" evidence="2">
    <location>
        <begin position="227"/>
        <end position="245"/>
    </location>
</feature>
<dbReference type="EMBL" id="FNAJ01000009">
    <property type="protein sequence ID" value="SDE63580.1"/>
    <property type="molecule type" value="Genomic_DNA"/>
</dbReference>
<feature type="transmembrane region" description="Helical" evidence="2">
    <location>
        <begin position="173"/>
        <end position="191"/>
    </location>
</feature>
<feature type="transmembrane region" description="Helical" evidence="2">
    <location>
        <begin position="257"/>
        <end position="279"/>
    </location>
</feature>
<dbReference type="Pfam" id="PF11141">
    <property type="entry name" value="DUF2914"/>
    <property type="match status" value="1"/>
</dbReference>
<feature type="region of interest" description="Disordered" evidence="1">
    <location>
        <begin position="1"/>
        <end position="22"/>
    </location>
</feature>
<evidence type="ECO:0000313" key="5">
    <source>
        <dbReference type="EMBL" id="SDE63580.1"/>
    </source>
</evidence>
<feature type="transmembrane region" description="Helical" evidence="2">
    <location>
        <begin position="203"/>
        <end position="221"/>
    </location>
</feature>
<dbReference type="InterPro" id="IPR022606">
    <property type="entry name" value="DUF2914"/>
</dbReference>
<accession>A0A511HLH7</accession>
<keyword evidence="6" id="KW-1185">Reference proteome</keyword>
<organism evidence="4 7">
    <name type="scientific">Myxococcus virescens</name>
    <dbReference type="NCBI Taxonomy" id="83456"/>
    <lineage>
        <taxon>Bacteria</taxon>
        <taxon>Pseudomonadati</taxon>
        <taxon>Myxococcota</taxon>
        <taxon>Myxococcia</taxon>
        <taxon>Myxococcales</taxon>
        <taxon>Cystobacterineae</taxon>
        <taxon>Myxococcaceae</taxon>
        <taxon>Myxococcus</taxon>
    </lineage>
</organism>
<protein>
    <recommendedName>
        <fullName evidence="3">DUF2914 domain-containing protein</fullName>
    </recommendedName>
</protein>
<feature type="transmembrane region" description="Helical" evidence="2">
    <location>
        <begin position="110"/>
        <end position="130"/>
    </location>
</feature>
<comment type="caution">
    <text evidence="4">The sequence shown here is derived from an EMBL/GenBank/DDBJ whole genome shotgun (WGS) entry which is preliminary data.</text>
</comment>
<dbReference type="AlphaFoldDB" id="A0A511HLH7"/>
<evidence type="ECO:0000313" key="4">
    <source>
        <dbReference type="EMBL" id="GEL74430.1"/>
    </source>
</evidence>
<evidence type="ECO:0000313" key="6">
    <source>
        <dbReference type="Proteomes" id="UP000198717"/>
    </source>
</evidence>
<reference evidence="5 6" key="1">
    <citation type="submission" date="2016-10" db="EMBL/GenBank/DDBJ databases">
        <authorList>
            <person name="Varghese N."/>
            <person name="Submissions S."/>
        </authorList>
    </citation>
    <scope>NUCLEOTIDE SEQUENCE [LARGE SCALE GENOMIC DNA]</scope>
    <source>
        <strain evidence="5 6">DSM 2260</strain>
    </source>
</reference>